<dbReference type="NCBIfam" id="NF007756">
    <property type="entry name" value="PRK10437.1"/>
    <property type="match status" value="1"/>
</dbReference>
<dbReference type="PROSITE" id="PS00705">
    <property type="entry name" value="PROK_CO2_ANHYDRASE_2"/>
    <property type="match status" value="1"/>
</dbReference>
<proteinExistence type="inferred from homology"/>
<dbReference type="SMART" id="SM00947">
    <property type="entry name" value="Pro_CA"/>
    <property type="match status" value="1"/>
</dbReference>
<dbReference type="GO" id="GO:0015976">
    <property type="term" value="P:carbon utilization"/>
    <property type="evidence" value="ECO:0007669"/>
    <property type="project" value="InterPro"/>
</dbReference>
<evidence type="ECO:0000256" key="5">
    <source>
        <dbReference type="ARBA" id="ARBA00048348"/>
    </source>
</evidence>
<comment type="cofactor">
    <cofactor evidence="6">
        <name>Zn(2+)</name>
        <dbReference type="ChEBI" id="CHEBI:29105"/>
    </cofactor>
    <text evidence="6">Binds 1 zinc ion per subunit.</text>
</comment>
<feature type="binding site" evidence="6">
    <location>
        <position position="98"/>
    </location>
    <ligand>
        <name>Zn(2+)</name>
        <dbReference type="ChEBI" id="CHEBI:29105"/>
    </ligand>
</feature>
<keyword evidence="4 7" id="KW-0456">Lyase</keyword>
<comment type="function">
    <text evidence="7">Reversible hydration of carbon dioxide.</text>
</comment>
<dbReference type="InterPro" id="IPR015892">
    <property type="entry name" value="Carbonic_anhydrase_CS"/>
</dbReference>
<dbReference type="PANTHER" id="PTHR11002:SF76">
    <property type="entry name" value="CARBONIC ANHYDRASE"/>
    <property type="match status" value="1"/>
</dbReference>
<comment type="catalytic activity">
    <reaction evidence="5 7">
        <text>hydrogencarbonate + H(+) = CO2 + H2O</text>
        <dbReference type="Rhea" id="RHEA:10748"/>
        <dbReference type="ChEBI" id="CHEBI:15377"/>
        <dbReference type="ChEBI" id="CHEBI:15378"/>
        <dbReference type="ChEBI" id="CHEBI:16526"/>
        <dbReference type="ChEBI" id="CHEBI:17544"/>
        <dbReference type="EC" id="4.2.1.1"/>
    </reaction>
</comment>
<dbReference type="InterPro" id="IPR001765">
    <property type="entry name" value="Carbonic_anhydrase"/>
</dbReference>
<keyword evidence="3 6" id="KW-0862">Zinc</keyword>
<name>A0A1D2QLX7_9GAMM</name>
<evidence type="ECO:0000313" key="8">
    <source>
        <dbReference type="EMBL" id="ODS22567.1"/>
    </source>
</evidence>
<gene>
    <name evidence="8" type="ORF">AB835_13470</name>
</gene>
<comment type="similarity">
    <text evidence="1 7">Belongs to the beta-class carbonic anhydrase family.</text>
</comment>
<dbReference type="EMBL" id="MDLC01000068">
    <property type="protein sequence ID" value="ODS22567.1"/>
    <property type="molecule type" value="Genomic_DNA"/>
</dbReference>
<feature type="binding site" evidence="6">
    <location>
        <position position="44"/>
    </location>
    <ligand>
        <name>Zn(2+)</name>
        <dbReference type="ChEBI" id="CHEBI:29105"/>
    </ligand>
</feature>
<evidence type="ECO:0000256" key="1">
    <source>
        <dbReference type="ARBA" id="ARBA00006217"/>
    </source>
</evidence>
<evidence type="ECO:0000256" key="2">
    <source>
        <dbReference type="ARBA" id="ARBA00022723"/>
    </source>
</evidence>
<comment type="caution">
    <text evidence="8">The sequence shown here is derived from an EMBL/GenBank/DDBJ whole genome shotgun (WGS) entry which is preliminary data.</text>
</comment>
<evidence type="ECO:0000256" key="3">
    <source>
        <dbReference type="ARBA" id="ARBA00022833"/>
    </source>
</evidence>
<protein>
    <recommendedName>
        <fullName evidence="7">Carbonic anhydrase</fullName>
        <ecNumber evidence="7">4.2.1.1</ecNumber>
    </recommendedName>
    <alternativeName>
        <fullName evidence="7">Carbonate dehydratase</fullName>
    </alternativeName>
</protein>
<reference evidence="8 9" key="1">
    <citation type="journal article" date="2016" name="Appl. Environ. Microbiol.">
        <title>Lack of Overt Genome Reduction in the Bryostatin-Producing Bryozoan Symbiont "Candidatus Endobugula sertula".</title>
        <authorList>
            <person name="Miller I.J."/>
            <person name="Vanee N."/>
            <person name="Fong S.S."/>
            <person name="Lim-Fong G.E."/>
            <person name="Kwan J.C."/>
        </authorList>
    </citation>
    <scope>NUCLEOTIDE SEQUENCE [LARGE SCALE GENOMIC DNA]</scope>
    <source>
        <strain evidence="8">AB1-4</strain>
    </source>
</reference>
<dbReference type="CDD" id="cd00883">
    <property type="entry name" value="beta_CA_cladeA"/>
    <property type="match status" value="1"/>
</dbReference>
<evidence type="ECO:0000256" key="6">
    <source>
        <dbReference type="PIRSR" id="PIRSR601765-1"/>
    </source>
</evidence>
<feature type="binding site" evidence="6">
    <location>
        <position position="101"/>
    </location>
    <ligand>
        <name>Zn(2+)</name>
        <dbReference type="ChEBI" id="CHEBI:29105"/>
    </ligand>
</feature>
<evidence type="ECO:0000256" key="4">
    <source>
        <dbReference type="ARBA" id="ARBA00023239"/>
    </source>
</evidence>
<dbReference type="PROSITE" id="PS00704">
    <property type="entry name" value="PROK_CO2_ANHYDRASE_1"/>
    <property type="match status" value="1"/>
</dbReference>
<dbReference type="SUPFAM" id="SSF53056">
    <property type="entry name" value="beta-carbonic anhydrase, cab"/>
    <property type="match status" value="1"/>
</dbReference>
<feature type="binding site" evidence="6">
    <location>
        <position position="42"/>
    </location>
    <ligand>
        <name>Zn(2+)</name>
        <dbReference type="ChEBI" id="CHEBI:29105"/>
    </ligand>
</feature>
<accession>A0A1D2QLX7</accession>
<sequence length="200" mass="22747">MKELQYLFKKNIAWANGIKEKTPDFFNMLSKQQTPELLWIGCSDSRVHANDILDLPPGEVFVHRNIANVVRIDDLNCMSVVQFAVEVLKVKHIVVCGHYGCGGIKAVIDNQRFGLIDAWLGHIQEVYQLHKNQLDGLSDDDKQNRLCELNVLEQVKNVSRSSFVREAWAQGRELSIHSWIYSIQDGLLKDLGLCITSEAQ</sequence>
<evidence type="ECO:0000256" key="7">
    <source>
        <dbReference type="RuleBase" id="RU003956"/>
    </source>
</evidence>
<evidence type="ECO:0000313" key="9">
    <source>
        <dbReference type="Proteomes" id="UP000242502"/>
    </source>
</evidence>
<dbReference type="Pfam" id="PF00484">
    <property type="entry name" value="Pro_CA"/>
    <property type="match status" value="1"/>
</dbReference>
<dbReference type="GO" id="GO:0008270">
    <property type="term" value="F:zinc ion binding"/>
    <property type="evidence" value="ECO:0007669"/>
    <property type="project" value="UniProtKB-UniRule"/>
</dbReference>
<dbReference type="AlphaFoldDB" id="A0A1D2QLX7"/>
<dbReference type="STRING" id="62101.AB835_13470"/>
<dbReference type="Proteomes" id="UP000242502">
    <property type="component" value="Unassembled WGS sequence"/>
</dbReference>
<dbReference type="EC" id="4.2.1.1" evidence="7"/>
<dbReference type="PANTHER" id="PTHR11002">
    <property type="entry name" value="CARBONIC ANHYDRASE"/>
    <property type="match status" value="1"/>
</dbReference>
<dbReference type="GO" id="GO:0004089">
    <property type="term" value="F:carbonate dehydratase activity"/>
    <property type="evidence" value="ECO:0007669"/>
    <property type="project" value="UniProtKB-UniRule"/>
</dbReference>
<dbReference type="Gene3D" id="3.40.1050.10">
    <property type="entry name" value="Carbonic anhydrase"/>
    <property type="match status" value="1"/>
</dbReference>
<organism evidence="8 9">
    <name type="scientific">Candidatus Endobugula sertula</name>
    <name type="common">Bugula neritina bacterial symbiont</name>
    <dbReference type="NCBI Taxonomy" id="62101"/>
    <lineage>
        <taxon>Bacteria</taxon>
        <taxon>Pseudomonadati</taxon>
        <taxon>Pseudomonadota</taxon>
        <taxon>Gammaproteobacteria</taxon>
        <taxon>Cellvibrionales</taxon>
        <taxon>Cellvibrionaceae</taxon>
        <taxon>Candidatus Endobugula</taxon>
    </lineage>
</organism>
<dbReference type="FunFam" id="3.40.1050.10:FF:000001">
    <property type="entry name" value="Carbonic anhydrase"/>
    <property type="match status" value="1"/>
</dbReference>
<keyword evidence="2 6" id="KW-0479">Metal-binding</keyword>
<dbReference type="InterPro" id="IPR036874">
    <property type="entry name" value="Carbonic_anhydrase_sf"/>
</dbReference>